<name>A0A8T8KC22_9EURY</name>
<gene>
    <name evidence="2" type="ORF">HYG87_05460</name>
</gene>
<dbReference type="EMBL" id="CP058560">
    <property type="protein sequence ID" value="QUH24310.1"/>
    <property type="molecule type" value="Genomic_DNA"/>
</dbReference>
<dbReference type="OrthoDB" id="28569at2157"/>
<evidence type="ECO:0000313" key="3">
    <source>
        <dbReference type="Proteomes" id="UP000681041"/>
    </source>
</evidence>
<evidence type="ECO:0000259" key="1">
    <source>
        <dbReference type="PROSITE" id="PS50926"/>
    </source>
</evidence>
<reference evidence="2" key="1">
    <citation type="submission" date="2020-07" db="EMBL/GenBank/DDBJ databases">
        <title>Methanobacterium. sp. MethCan genome.</title>
        <authorList>
            <person name="Postec A."/>
            <person name="Quemeneur M."/>
        </authorList>
    </citation>
    <scope>NUCLEOTIDE SEQUENCE</scope>
    <source>
        <strain evidence="2">MethCAN</strain>
    </source>
</reference>
<protein>
    <submittedName>
        <fullName evidence="2">TRAM domain-containing protein</fullName>
    </submittedName>
</protein>
<dbReference type="InterPro" id="IPR012340">
    <property type="entry name" value="NA-bd_OB-fold"/>
</dbReference>
<dbReference type="SUPFAM" id="SSF50249">
    <property type="entry name" value="Nucleic acid-binding proteins"/>
    <property type="match status" value="1"/>
</dbReference>
<sequence>MFENDYDRKESNSAPINIGDEFDVKIEDLGRSGDGIARVEGFVIFVPGAGVGDEVKIKVNAVREKFGFAEIIE</sequence>
<accession>A0A8T8KC22</accession>
<organism evidence="2 3">
    <name type="scientific">Methanobacterium alkalithermotolerans</name>
    <dbReference type="NCBI Taxonomy" id="2731220"/>
    <lineage>
        <taxon>Archaea</taxon>
        <taxon>Methanobacteriati</taxon>
        <taxon>Methanobacteriota</taxon>
        <taxon>Methanomada group</taxon>
        <taxon>Methanobacteria</taxon>
        <taxon>Methanobacteriales</taxon>
        <taxon>Methanobacteriaceae</taxon>
        <taxon>Methanobacterium</taxon>
    </lineage>
</organism>
<dbReference type="KEGG" id="meme:HYG87_05460"/>
<proteinExistence type="predicted"/>
<dbReference type="Proteomes" id="UP000681041">
    <property type="component" value="Chromosome"/>
</dbReference>
<dbReference type="RefSeq" id="WP_211534228.1">
    <property type="nucleotide sequence ID" value="NZ_CP058560.1"/>
</dbReference>
<dbReference type="Pfam" id="PF01938">
    <property type="entry name" value="TRAM"/>
    <property type="match status" value="1"/>
</dbReference>
<keyword evidence="3" id="KW-1185">Reference proteome</keyword>
<evidence type="ECO:0000313" key="2">
    <source>
        <dbReference type="EMBL" id="QUH24310.1"/>
    </source>
</evidence>
<dbReference type="Gene3D" id="2.40.50.140">
    <property type="entry name" value="Nucleic acid-binding proteins"/>
    <property type="match status" value="1"/>
</dbReference>
<dbReference type="InterPro" id="IPR002792">
    <property type="entry name" value="TRAM_dom"/>
</dbReference>
<feature type="domain" description="TRAM" evidence="1">
    <location>
        <begin position="15"/>
        <end position="73"/>
    </location>
</feature>
<dbReference type="AlphaFoldDB" id="A0A8T8KC22"/>
<dbReference type="GeneID" id="64820191"/>
<dbReference type="PROSITE" id="PS50926">
    <property type="entry name" value="TRAM"/>
    <property type="match status" value="1"/>
</dbReference>